<dbReference type="SMART" id="SM00895">
    <property type="entry name" value="FCD"/>
    <property type="match status" value="1"/>
</dbReference>
<proteinExistence type="predicted"/>
<dbReference type="Gene3D" id="1.20.120.530">
    <property type="entry name" value="GntR ligand-binding domain-like"/>
    <property type="match status" value="1"/>
</dbReference>
<evidence type="ECO:0000256" key="1">
    <source>
        <dbReference type="ARBA" id="ARBA00023015"/>
    </source>
</evidence>
<dbReference type="EMBL" id="CP002541">
    <property type="protein sequence ID" value="ADY14412.1"/>
    <property type="molecule type" value="Genomic_DNA"/>
</dbReference>
<dbReference type="PANTHER" id="PTHR43537">
    <property type="entry name" value="TRANSCRIPTIONAL REGULATOR, GNTR FAMILY"/>
    <property type="match status" value="1"/>
</dbReference>
<dbReference type="InterPro" id="IPR036390">
    <property type="entry name" value="WH_DNA-bd_sf"/>
</dbReference>
<keyword evidence="2" id="KW-0238">DNA-binding</keyword>
<dbReference type="eggNOG" id="COG1802">
    <property type="taxonomic scope" value="Bacteria"/>
</dbReference>
<protein>
    <submittedName>
        <fullName evidence="5">Transcriptional regulator, GntR family</fullName>
    </submittedName>
</protein>
<dbReference type="InterPro" id="IPR036388">
    <property type="entry name" value="WH-like_DNA-bd_sf"/>
</dbReference>
<dbReference type="InterPro" id="IPR000524">
    <property type="entry name" value="Tscrpt_reg_HTH_GntR"/>
</dbReference>
<feature type="domain" description="HTH gntR-type" evidence="4">
    <location>
        <begin position="4"/>
        <end position="71"/>
    </location>
</feature>
<organism evidence="5 6">
    <name type="scientific">Sphaerochaeta globosa (strain ATCC BAA-1886 / DSM 22777 / Buddy)</name>
    <name type="common">Spirochaeta sp. (strain Buddy)</name>
    <dbReference type="NCBI Taxonomy" id="158189"/>
    <lineage>
        <taxon>Bacteria</taxon>
        <taxon>Pseudomonadati</taxon>
        <taxon>Spirochaetota</taxon>
        <taxon>Spirochaetia</taxon>
        <taxon>Spirochaetales</taxon>
        <taxon>Sphaerochaetaceae</taxon>
        <taxon>Sphaerochaeta</taxon>
    </lineage>
</organism>
<gene>
    <name evidence="5" type="ordered locus">SpiBuddy_2601</name>
</gene>
<evidence type="ECO:0000259" key="4">
    <source>
        <dbReference type="PROSITE" id="PS50949"/>
    </source>
</evidence>
<accession>F0RTC7</accession>
<evidence type="ECO:0000313" key="6">
    <source>
        <dbReference type="Proteomes" id="UP000008466"/>
    </source>
</evidence>
<dbReference type="STRING" id="158189.SpiBuddy_2601"/>
<keyword evidence="1" id="KW-0805">Transcription regulation</keyword>
<dbReference type="InterPro" id="IPR008920">
    <property type="entry name" value="TF_FadR/GntR_C"/>
</dbReference>
<evidence type="ECO:0000313" key="5">
    <source>
        <dbReference type="EMBL" id="ADY14412.1"/>
    </source>
</evidence>
<dbReference type="Proteomes" id="UP000008466">
    <property type="component" value="Chromosome"/>
</dbReference>
<evidence type="ECO:0000256" key="3">
    <source>
        <dbReference type="ARBA" id="ARBA00023163"/>
    </source>
</evidence>
<dbReference type="InterPro" id="IPR011711">
    <property type="entry name" value="GntR_C"/>
</dbReference>
<dbReference type="AlphaFoldDB" id="F0RTC7"/>
<dbReference type="CDD" id="cd07377">
    <property type="entry name" value="WHTH_GntR"/>
    <property type="match status" value="1"/>
</dbReference>
<keyword evidence="3" id="KW-0804">Transcription</keyword>
<sequence>MGNPARSTDIYNTLSKRIITWAYTPGYRLTEEELCAEFEVSRSPVREALNSLVSARLVSKEAHKGYMVRLIDLREVNELYDTRLVLELAVVQTLCEKGMDIHVLKDLQERWNTLIETLPEVLALCADEDEIFHRTLCSAAGNLVMAQMLDDIAKRIHFVRLSDITDPDRMRITCQDHLDLLSALQQRDVESAKAIVRRNILWGKEKVDTAIKEALFHAHHMA</sequence>
<dbReference type="Pfam" id="PF00392">
    <property type="entry name" value="GntR"/>
    <property type="match status" value="1"/>
</dbReference>
<dbReference type="PANTHER" id="PTHR43537:SF5">
    <property type="entry name" value="UXU OPERON TRANSCRIPTIONAL REGULATOR"/>
    <property type="match status" value="1"/>
</dbReference>
<dbReference type="SUPFAM" id="SSF48008">
    <property type="entry name" value="GntR ligand-binding domain-like"/>
    <property type="match status" value="1"/>
</dbReference>
<name>F0RTC7_SPHGB</name>
<dbReference type="OrthoDB" id="362718at2"/>
<dbReference type="Pfam" id="PF07729">
    <property type="entry name" value="FCD"/>
    <property type="match status" value="1"/>
</dbReference>
<evidence type="ECO:0000256" key="2">
    <source>
        <dbReference type="ARBA" id="ARBA00023125"/>
    </source>
</evidence>
<reference evidence="6" key="1">
    <citation type="submission" date="2011-02" db="EMBL/GenBank/DDBJ databases">
        <title>Complete sequence of Spirochaeta sp. Buddy.</title>
        <authorList>
            <person name="Lucas S."/>
            <person name="Copeland A."/>
            <person name="Lapidus A."/>
            <person name="Cheng J.-F."/>
            <person name="Goodwin L."/>
            <person name="Pitluck S."/>
            <person name="Zeytun A."/>
            <person name="Detter J.C."/>
            <person name="Han C."/>
            <person name="Tapia R."/>
            <person name="Land M."/>
            <person name="Hauser L."/>
            <person name="Kyrpides N."/>
            <person name="Ivanova N."/>
            <person name="Mikhailova N."/>
            <person name="Pagani I."/>
            <person name="Ritalahti K.M."/>
            <person name="Loeffler F.E."/>
            <person name="Woyke T."/>
        </authorList>
    </citation>
    <scope>NUCLEOTIDE SEQUENCE [LARGE SCALE GENOMIC DNA]</scope>
    <source>
        <strain evidence="6">ATCC BAA-1886 / DSM 22777 / Buddy</strain>
    </source>
</reference>
<dbReference type="GO" id="GO:0003677">
    <property type="term" value="F:DNA binding"/>
    <property type="evidence" value="ECO:0007669"/>
    <property type="project" value="UniProtKB-KW"/>
</dbReference>
<dbReference type="RefSeq" id="WP_013608257.1">
    <property type="nucleotide sequence ID" value="NC_015152.1"/>
</dbReference>
<dbReference type="GO" id="GO:0003700">
    <property type="term" value="F:DNA-binding transcription factor activity"/>
    <property type="evidence" value="ECO:0007669"/>
    <property type="project" value="InterPro"/>
</dbReference>
<dbReference type="Gene3D" id="1.10.10.10">
    <property type="entry name" value="Winged helix-like DNA-binding domain superfamily/Winged helix DNA-binding domain"/>
    <property type="match status" value="1"/>
</dbReference>
<dbReference type="HOGENOM" id="CLU_017584_5_2_12"/>
<keyword evidence="6" id="KW-1185">Reference proteome</keyword>
<dbReference type="SUPFAM" id="SSF46785">
    <property type="entry name" value="Winged helix' DNA-binding domain"/>
    <property type="match status" value="1"/>
</dbReference>
<dbReference type="PROSITE" id="PS50949">
    <property type="entry name" value="HTH_GNTR"/>
    <property type="match status" value="1"/>
</dbReference>
<dbReference type="SMART" id="SM00345">
    <property type="entry name" value="HTH_GNTR"/>
    <property type="match status" value="1"/>
</dbReference>
<dbReference type="KEGG" id="sbu:SpiBuddy_2601"/>